<reference evidence="1 2" key="1">
    <citation type="submission" date="2017-03" db="EMBL/GenBank/DDBJ databases">
        <title>Complete genome sequence of Candidatus 'Thiodictyon syntrophicum' sp. nov. strain Cad16T, a photolithoautotroph purple sulfur bacterium isolated from an alpine meromictic lake.</title>
        <authorList>
            <person name="Luedin S.M."/>
            <person name="Pothier J.F."/>
            <person name="Danza F."/>
            <person name="Storelli N."/>
            <person name="Wittwer M."/>
            <person name="Tonolla M."/>
        </authorList>
    </citation>
    <scope>NUCLEOTIDE SEQUENCE [LARGE SCALE GENOMIC DNA]</scope>
    <source>
        <strain evidence="1 2">Cad16T</strain>
    </source>
</reference>
<evidence type="ECO:0000313" key="1">
    <source>
        <dbReference type="EMBL" id="AUB81345.1"/>
    </source>
</evidence>
<dbReference type="PANTHER" id="PTHR38733:SF1">
    <property type="entry name" value="TYPE IV METHYL-DIRECTED RESTRICTION ENZYME ECOKMCRBC"/>
    <property type="match status" value="1"/>
</dbReference>
<dbReference type="EMBL" id="CP020370">
    <property type="protein sequence ID" value="AUB81345.1"/>
    <property type="molecule type" value="Genomic_DNA"/>
</dbReference>
<protein>
    <recommendedName>
        <fullName evidence="3">Restriction endonuclease</fullName>
    </recommendedName>
</protein>
<proteinExistence type="predicted"/>
<dbReference type="OrthoDB" id="307209at2"/>
<keyword evidence="2" id="KW-1185">Reference proteome</keyword>
<organism evidence="1 2">
    <name type="scientific">Candidatus Thiodictyon syntrophicum</name>
    <dbReference type="NCBI Taxonomy" id="1166950"/>
    <lineage>
        <taxon>Bacteria</taxon>
        <taxon>Pseudomonadati</taxon>
        <taxon>Pseudomonadota</taxon>
        <taxon>Gammaproteobacteria</taxon>
        <taxon>Chromatiales</taxon>
        <taxon>Chromatiaceae</taxon>
        <taxon>Thiodictyon</taxon>
    </lineage>
</organism>
<gene>
    <name evidence="1" type="ORF">THSYN_10545</name>
</gene>
<evidence type="ECO:0008006" key="3">
    <source>
        <dbReference type="Google" id="ProtNLM"/>
    </source>
</evidence>
<dbReference type="InterPro" id="IPR019292">
    <property type="entry name" value="McrC"/>
</dbReference>
<evidence type="ECO:0000313" key="2">
    <source>
        <dbReference type="Proteomes" id="UP000232638"/>
    </source>
</evidence>
<dbReference type="REBASE" id="226635">
    <property type="entry name" value="Tsy16TMcrBCP"/>
</dbReference>
<dbReference type="KEGG" id="tsy:THSYN_10545"/>
<name>A0A2K8U724_9GAMM</name>
<dbReference type="PANTHER" id="PTHR38733">
    <property type="entry name" value="PROTEIN MCRC"/>
    <property type="match status" value="1"/>
</dbReference>
<accession>A0A2K8U724</accession>
<dbReference type="Pfam" id="PF10117">
    <property type="entry name" value="McrBC"/>
    <property type="match status" value="1"/>
</dbReference>
<sequence length="428" mass="48274">MSGHHLVVREHQTILLAPKGPLSRAAHAAYLARIPMLPSGVLTPVHEGLRTGSHCGLIQAGQWTLEILPKIYDLEGPLPDRGALVRMLAACFDIPIWLDGPVRSNLADDLLTVVIRAYLEEGRRQLRQGWIKSYVDQEDRLTRLRGRLNLSEQVRRGRAAAHRLHCVFDELTIDNDFNRVVCAALVLAQVRLPVGSRLRIQADQLALALADVGQLMPDEALRTRLPQHRLVQRYDRLLLMASWLLRLLGPDVHGGPQEGLGLIFDMNRLFQETVAIALEAAIRWHPLRSRLRLTRERPIRPLVTDASDTGRFMMIPDLCLWLDETLIAILDTKWKRLSPSQDEHKAGIAQADLYQLLAYGYTYGCKRLTLIYPYHPEMKDWTLPRFSYCSPAGADIALQVATFDLDASRNAAEQLLDQQIGGLLHAIL</sequence>
<dbReference type="Proteomes" id="UP000232638">
    <property type="component" value="Chromosome"/>
</dbReference>
<dbReference type="RefSeq" id="WP_100919118.1">
    <property type="nucleotide sequence ID" value="NZ_CP020370.1"/>
</dbReference>
<dbReference type="AlphaFoldDB" id="A0A2K8U724"/>